<dbReference type="InterPro" id="IPR051799">
    <property type="entry name" value="NADH_flavin_oxidoreductase"/>
</dbReference>
<protein>
    <recommendedName>
        <fullName evidence="5">NADH:flavin oxidoreductase/NADH oxidase N-terminal domain-containing protein</fullName>
    </recommendedName>
</protein>
<evidence type="ECO:0000256" key="2">
    <source>
        <dbReference type="ARBA" id="ARBA00022630"/>
    </source>
</evidence>
<dbReference type="CDD" id="cd04733">
    <property type="entry name" value="OYE_like_2_FMN"/>
    <property type="match status" value="1"/>
</dbReference>
<dbReference type="InterPro" id="IPR001155">
    <property type="entry name" value="OxRdtase_FMN_N"/>
</dbReference>
<keyword evidence="2" id="KW-0285">Flavoprotein</keyword>
<evidence type="ECO:0000256" key="1">
    <source>
        <dbReference type="ARBA" id="ARBA00005979"/>
    </source>
</evidence>
<dbReference type="AlphaFoldDB" id="A0A0B8N5C3"/>
<dbReference type="SUPFAM" id="SSF51395">
    <property type="entry name" value="FMN-linked oxidoreductases"/>
    <property type="match status" value="1"/>
</dbReference>
<keyword evidence="7" id="KW-1185">Reference proteome</keyword>
<dbReference type="Pfam" id="PF00724">
    <property type="entry name" value="Oxidored_FMN"/>
    <property type="match status" value="1"/>
</dbReference>
<dbReference type="Gene3D" id="3.20.20.70">
    <property type="entry name" value="Aldolase class I"/>
    <property type="match status" value="1"/>
</dbReference>
<evidence type="ECO:0000256" key="4">
    <source>
        <dbReference type="ARBA" id="ARBA00023002"/>
    </source>
</evidence>
<dbReference type="EMBL" id="DF933834">
    <property type="protein sequence ID" value="GAM40311.1"/>
    <property type="molecule type" value="Genomic_DNA"/>
</dbReference>
<evidence type="ECO:0000259" key="5">
    <source>
        <dbReference type="Pfam" id="PF00724"/>
    </source>
</evidence>
<gene>
    <name evidence="6" type="ORF">TCE0_038f12571</name>
</gene>
<comment type="similarity">
    <text evidence="1">Belongs to the NADH:flavin oxidoreductase/NADH oxidase family.</text>
</comment>
<keyword evidence="3" id="KW-0288">FMN</keyword>
<dbReference type="GO" id="GO:0010181">
    <property type="term" value="F:FMN binding"/>
    <property type="evidence" value="ECO:0007669"/>
    <property type="project" value="InterPro"/>
</dbReference>
<proteinExistence type="inferred from homology"/>
<dbReference type="Proteomes" id="UP000053095">
    <property type="component" value="Unassembled WGS sequence"/>
</dbReference>
<name>A0A0B8N5C3_TALPI</name>
<dbReference type="InterPro" id="IPR013785">
    <property type="entry name" value="Aldolase_TIM"/>
</dbReference>
<organism evidence="6 7">
    <name type="scientific">Talaromyces pinophilus</name>
    <name type="common">Penicillium pinophilum</name>
    <dbReference type="NCBI Taxonomy" id="128442"/>
    <lineage>
        <taxon>Eukaryota</taxon>
        <taxon>Fungi</taxon>
        <taxon>Dikarya</taxon>
        <taxon>Ascomycota</taxon>
        <taxon>Pezizomycotina</taxon>
        <taxon>Eurotiomycetes</taxon>
        <taxon>Eurotiomycetidae</taxon>
        <taxon>Eurotiales</taxon>
        <taxon>Trichocomaceae</taxon>
        <taxon>Talaromyces</taxon>
        <taxon>Talaromyces sect. Talaromyces</taxon>
    </lineage>
</organism>
<evidence type="ECO:0000313" key="7">
    <source>
        <dbReference type="Proteomes" id="UP000053095"/>
    </source>
</evidence>
<evidence type="ECO:0000313" key="6">
    <source>
        <dbReference type="EMBL" id="GAM40311.1"/>
    </source>
</evidence>
<dbReference type="PANTHER" id="PTHR43656">
    <property type="entry name" value="BINDING OXIDOREDUCTASE, PUTATIVE (AFU_ORTHOLOGUE AFUA_2G08260)-RELATED"/>
    <property type="match status" value="1"/>
</dbReference>
<sequence length="473" mass="52051">MASPLADPVKLPCGLILPNRLSKAAMAERLAKRNRPTKSINNAYEQWSKGGWGCILTGNIQVDVNHLGDRFDLALQDEHTKDERLLAEWKTYAAVCQRYGTPAIAQICHPGRQSMRRAGRRGVFASTIAPSAVPMNVGNRLRDRITSQVIWSKPREMTRADIEDAIGRFVNTARVMSDAGFSGVELHGAHGYLIDQFMGSMTNRRTDEYGGSPERRARLVLDILTRIRKVVPKTFCIGIKLNSADHSTADFGEIMIQIKLLVDAGLDFMEISGGSYEDPRMVGYPVTINVPKSESAAAREAFFFEFARTVRAQHPSLVLMLTGGFRTRAGMEAAIRDNACDLVGIGRPATVDPKFPLLLLDEKIAGENAALPLKMVPLPFYATILPRNLVGAGAETDFPYIEIMFKSIRIQGRFMYDRQHVQRLIQMAGSGLLPLGKKAGVTQTEVFGLEQADGALEAVSKLSGWGSHVVLKP</sequence>
<keyword evidence="4" id="KW-0560">Oxidoreductase</keyword>
<evidence type="ECO:0000256" key="3">
    <source>
        <dbReference type="ARBA" id="ARBA00022643"/>
    </source>
</evidence>
<dbReference type="GO" id="GO:0016491">
    <property type="term" value="F:oxidoreductase activity"/>
    <property type="evidence" value="ECO:0007669"/>
    <property type="project" value="UniProtKB-KW"/>
</dbReference>
<feature type="domain" description="NADH:flavin oxidoreductase/NADH oxidase N-terminal" evidence="5">
    <location>
        <begin position="8"/>
        <end position="356"/>
    </location>
</feature>
<dbReference type="PANTHER" id="PTHR43656:SF2">
    <property type="entry name" value="BINDING OXIDOREDUCTASE, PUTATIVE (AFU_ORTHOLOGUE AFUA_2G08260)-RELATED"/>
    <property type="match status" value="1"/>
</dbReference>
<reference evidence="7" key="1">
    <citation type="journal article" date="2015" name="Genome Announc.">
        <title>Draft genome sequence of Talaromyces cellulolyticus strain Y-94, a source of lignocellulosic biomass-degrading enzymes.</title>
        <authorList>
            <person name="Fujii T."/>
            <person name="Koike H."/>
            <person name="Sawayama S."/>
            <person name="Yano S."/>
            <person name="Inoue H."/>
        </authorList>
    </citation>
    <scope>NUCLEOTIDE SEQUENCE [LARGE SCALE GENOMIC DNA]</scope>
    <source>
        <strain evidence="7">Y-94</strain>
    </source>
</reference>
<accession>A0A0B8N5C3</accession>